<organism evidence="1 3">
    <name type="scientific">Prochlorococcus phage P-SSM2</name>
    <dbReference type="NCBI Taxonomy" id="268746"/>
    <lineage>
        <taxon>Viruses</taxon>
        <taxon>Duplodnaviria</taxon>
        <taxon>Heunggongvirae</taxon>
        <taxon>Uroviricota</taxon>
        <taxon>Caudoviricetes</taxon>
        <taxon>Pantevenvirales</taxon>
        <taxon>Kyanoviridae</taxon>
        <taxon>Salacisavirus</taxon>
        <taxon>Salacisavirus pssm2</taxon>
    </lineage>
</organism>
<reference evidence="1 3" key="3">
    <citation type="journal article" date="2010" name="Environ. Microbiol.">
        <title>Genomic analysis of oceanic cyanobacterial myoviruses compared with T4-like myoviruses from diverse hosts and environments.</title>
        <authorList>
            <person name="Sullivan M.B."/>
            <person name="Huang K.H."/>
            <person name="Ignacio-Espinoza J.C."/>
            <person name="Berlin A.M."/>
            <person name="Kelly L."/>
            <person name="Weigele P.R."/>
            <person name="DeFrancesco A.S."/>
            <person name="Kern S.E."/>
            <person name="Thompson L.R."/>
            <person name="Young S."/>
            <person name="Yandava C."/>
            <person name="Fu R."/>
            <person name="Krastins B."/>
            <person name="Chase M."/>
            <person name="Sarracino D."/>
            <person name="Osburne M.S."/>
            <person name="Henn M.R."/>
            <person name="Chisholm S.W."/>
        </authorList>
    </citation>
    <scope>NUCLEOTIDE SEQUENCE [LARGE SCALE GENOMIC DNA]</scope>
</reference>
<dbReference type="InterPro" id="IPR046691">
    <property type="entry name" value="DUF6561"/>
</dbReference>
<reference evidence="2 4" key="2">
    <citation type="submission" date="2009-10" db="EMBL/GenBank/DDBJ databases">
        <title>The Genome Sequence of Prochlorococcus phage P-SSM2.</title>
        <authorList>
            <consortium name="The Broad Institute Genome Sequencing Platform"/>
            <person name="Henn M.R."/>
            <person name="Sullivan M.S."/>
            <person name="Osburne M.S."/>
            <person name="Levin J."/>
            <person name="Malboeuf C."/>
            <person name="Casali M."/>
            <person name="Russ C."/>
            <person name="Lennon N."/>
            <person name="Chapman S.B."/>
            <person name="Erlich R."/>
            <person name="Young S.K."/>
            <person name="Koehrsen M."/>
            <person name="Yandava C."/>
            <person name="Zeng Q."/>
            <person name="Alvarado L."/>
            <person name="Anderson S."/>
            <person name="Berlin A."/>
            <person name="Borenstein D."/>
            <person name="Chen Z."/>
            <person name="Engels R."/>
            <person name="Freedman E."/>
            <person name="Gellesch M."/>
            <person name="Goldberg J."/>
            <person name="Green L."/>
            <person name="Griggs A."/>
            <person name="Gujja S."/>
            <person name="Heilman E.R."/>
            <person name="Heiman D."/>
            <person name="Hepburn T."/>
            <person name="Howarth C."/>
            <person name="Jen D."/>
            <person name="Larson L."/>
            <person name="Lewis B."/>
            <person name="Mehta T."/>
            <person name="Park D."/>
            <person name="Pearson M."/>
            <person name="Richards J."/>
            <person name="Rizzolo K."/>
            <person name="Roberts A."/>
            <person name="Ryan E."/>
            <person name="Saif S."/>
            <person name="Shea T."/>
            <person name="Shenoy N."/>
            <person name="Sisk P."/>
            <person name="Stolte C."/>
            <person name="Sykes S."/>
            <person name="Walk T."/>
            <person name="White J."/>
            <person name="Yu Q."/>
            <person name="Coleman M.L."/>
            <person name="Huang K.H."/>
            <person name="Weigele P.R."/>
            <person name="DeFrancesco A.S."/>
            <person name="Kern S.E."/>
            <person name="Thompson L.R."/>
            <person name="Fu R."/>
            <person name="Hombeck B."/>
            <person name="Chisholm S.W."/>
            <person name="Haas B."/>
            <person name="Nusbaum C."/>
            <person name="Birren B."/>
        </authorList>
    </citation>
    <scope>NUCLEOTIDE SEQUENCE [LARGE SCALE GENOMIC DNA]</scope>
    <source>
        <strain evidence="2">P-SSM2</strain>
    </source>
</reference>
<evidence type="ECO:0000313" key="2">
    <source>
        <dbReference type="EMBL" id="ACY76061.1"/>
    </source>
</evidence>
<evidence type="ECO:0000313" key="4">
    <source>
        <dbReference type="Proteomes" id="UP000013923"/>
    </source>
</evidence>
<proteinExistence type="predicted"/>
<dbReference type="Gene3D" id="2.30.30.100">
    <property type="match status" value="1"/>
</dbReference>
<dbReference type="GeneID" id="3294467"/>
<keyword evidence="3" id="KW-1185">Reference proteome</keyword>
<evidence type="ECO:0000313" key="3">
    <source>
        <dbReference type="Proteomes" id="UP000000991"/>
    </source>
</evidence>
<accession>Q58MH4</accession>
<protein>
    <submittedName>
        <fullName evidence="1">Uncharacterized protein</fullName>
    </submittedName>
</protein>
<gene>
    <name evidence="2" type="ORF">PCMG_00185</name>
    <name evidence="1" type="ORF">PSSM2_180</name>
</gene>
<dbReference type="EMBL" id="GU071092">
    <property type="protein sequence ID" value="ACY76061.1"/>
    <property type="molecule type" value="Genomic_DNA"/>
</dbReference>
<evidence type="ECO:0000313" key="1">
    <source>
        <dbReference type="EMBL" id="AAX44558.1"/>
    </source>
</evidence>
<dbReference type="OrthoDB" id="29156at10239"/>
<dbReference type="Proteomes" id="UP000000991">
    <property type="component" value="Segment"/>
</dbReference>
<name>Q58MH4_BPPRM</name>
<reference evidence="1 3" key="1">
    <citation type="journal article" date="2005" name="PLoS Biol.">
        <title>Three Prochlorococcus cyanophage genomes: signature features and ecological interpretations.</title>
        <authorList>
            <person name="Sullivan M.B."/>
            <person name="Coleman M.L."/>
            <person name="Weigele P."/>
            <person name="Rohwer F."/>
            <person name="Chisholm S.W."/>
        </authorList>
    </citation>
    <scope>NUCLEOTIDE SEQUENCE</scope>
</reference>
<dbReference type="Pfam" id="PF20198">
    <property type="entry name" value="DUF6561"/>
    <property type="match status" value="1"/>
</dbReference>
<organismHost>
    <name type="scientific">Prochlorococcus</name>
    <dbReference type="NCBI Taxonomy" id="1218"/>
</organismHost>
<sequence>MAIKLTLLKSGELLISDAKELVQEDGQLEPYAYLLNHPHAVIISHRQEDTEQVDVVFRPWIVISKDNNIVVPTDWVVTIVEPLDSIREMYVEKQKTFPKEKTLDFTETKKDGD</sequence>
<dbReference type="Proteomes" id="UP000013923">
    <property type="component" value="Genome"/>
</dbReference>
<dbReference type="RefSeq" id="YP_214412.1">
    <property type="nucleotide sequence ID" value="NC_006883.2"/>
</dbReference>
<dbReference type="EMBL" id="AY939844">
    <property type="protein sequence ID" value="AAX44558.1"/>
    <property type="molecule type" value="Genomic_DNA"/>
</dbReference>
<dbReference type="KEGG" id="vg:3294467"/>